<dbReference type="GO" id="GO:0004674">
    <property type="term" value="F:protein serine/threonine kinase activity"/>
    <property type="evidence" value="ECO:0007669"/>
    <property type="project" value="TreeGrafter"/>
</dbReference>
<dbReference type="InterPro" id="IPR000719">
    <property type="entry name" value="Prot_kinase_dom"/>
</dbReference>
<evidence type="ECO:0000259" key="5">
    <source>
        <dbReference type="PROSITE" id="PS50011"/>
    </source>
</evidence>
<dbReference type="PANTHER" id="PTHR44329">
    <property type="entry name" value="SERINE/THREONINE-PROTEIN KINASE TNNI3K-RELATED"/>
    <property type="match status" value="1"/>
</dbReference>
<dbReference type="Proteomes" id="UP000886998">
    <property type="component" value="Unassembled WGS sequence"/>
</dbReference>
<protein>
    <submittedName>
        <fullName evidence="6">Mitogen-activated protein kinase kinase kinase 20</fullName>
    </submittedName>
</protein>
<dbReference type="OrthoDB" id="339325at2759"/>
<comment type="caution">
    <text evidence="6">The sequence shown here is derived from an EMBL/GenBank/DDBJ whole genome shotgun (WGS) entry which is preliminary data.</text>
</comment>
<evidence type="ECO:0000256" key="4">
    <source>
        <dbReference type="ARBA" id="ARBA00022840"/>
    </source>
</evidence>
<dbReference type="InterPro" id="IPR020635">
    <property type="entry name" value="Tyr_kinase_cat_dom"/>
</dbReference>
<keyword evidence="4" id="KW-0067">ATP-binding</keyword>
<keyword evidence="1" id="KW-0808">Transferase</keyword>
<dbReference type="Gene3D" id="1.10.510.10">
    <property type="entry name" value="Transferase(Phosphotransferase) domain 1"/>
    <property type="match status" value="2"/>
</dbReference>
<keyword evidence="7" id="KW-1185">Reference proteome</keyword>
<accession>A0A8X7CBA9</accession>
<keyword evidence="2" id="KW-0547">Nucleotide-binding</keyword>
<keyword evidence="3 6" id="KW-0418">Kinase</keyword>
<dbReference type="InterPro" id="IPR001245">
    <property type="entry name" value="Ser-Thr/Tyr_kinase_cat_dom"/>
</dbReference>
<evidence type="ECO:0000256" key="3">
    <source>
        <dbReference type="ARBA" id="ARBA00022777"/>
    </source>
</evidence>
<dbReference type="SMART" id="SM00219">
    <property type="entry name" value="TyrKc"/>
    <property type="match status" value="1"/>
</dbReference>
<evidence type="ECO:0000256" key="1">
    <source>
        <dbReference type="ARBA" id="ARBA00022679"/>
    </source>
</evidence>
<dbReference type="GO" id="GO:0005524">
    <property type="term" value="F:ATP binding"/>
    <property type="evidence" value="ECO:0007669"/>
    <property type="project" value="UniProtKB-KW"/>
</dbReference>
<dbReference type="EMBL" id="BMAV01014585">
    <property type="protein sequence ID" value="GFY63048.1"/>
    <property type="molecule type" value="Genomic_DNA"/>
</dbReference>
<feature type="non-terminal residue" evidence="6">
    <location>
        <position position="1"/>
    </location>
</feature>
<gene>
    <name evidence="6" type="primary">Map3k20</name>
    <name evidence="6" type="ORF">TNIN_21611</name>
</gene>
<feature type="non-terminal residue" evidence="6">
    <location>
        <position position="147"/>
    </location>
</feature>
<reference evidence="6" key="1">
    <citation type="submission" date="2020-08" db="EMBL/GenBank/DDBJ databases">
        <title>Multicomponent nature underlies the extraordinary mechanical properties of spider dragline silk.</title>
        <authorList>
            <person name="Kono N."/>
            <person name="Nakamura H."/>
            <person name="Mori M."/>
            <person name="Yoshida Y."/>
            <person name="Ohtoshi R."/>
            <person name="Malay A.D."/>
            <person name="Moran D.A.P."/>
            <person name="Tomita M."/>
            <person name="Numata K."/>
            <person name="Arakawa K."/>
        </authorList>
    </citation>
    <scope>NUCLEOTIDE SEQUENCE</scope>
</reference>
<feature type="domain" description="Protein kinase" evidence="5">
    <location>
        <begin position="1"/>
        <end position="147"/>
    </location>
</feature>
<evidence type="ECO:0000256" key="2">
    <source>
        <dbReference type="ARBA" id="ARBA00022741"/>
    </source>
</evidence>
<dbReference type="GO" id="GO:0004713">
    <property type="term" value="F:protein tyrosine kinase activity"/>
    <property type="evidence" value="ECO:0007669"/>
    <property type="project" value="InterPro"/>
</dbReference>
<dbReference type="AlphaFoldDB" id="A0A8X7CBA9"/>
<dbReference type="PROSITE" id="PS50011">
    <property type="entry name" value="PROTEIN_KINASE_DOM"/>
    <property type="match status" value="1"/>
</dbReference>
<dbReference type="SUPFAM" id="SSF56112">
    <property type="entry name" value="Protein kinase-like (PK-like)"/>
    <property type="match status" value="1"/>
</dbReference>
<evidence type="ECO:0000313" key="6">
    <source>
        <dbReference type="EMBL" id="GFY63048.1"/>
    </source>
</evidence>
<dbReference type="GO" id="GO:0005737">
    <property type="term" value="C:cytoplasm"/>
    <property type="evidence" value="ECO:0007669"/>
    <property type="project" value="TreeGrafter"/>
</dbReference>
<proteinExistence type="predicted"/>
<dbReference type="PANTHER" id="PTHR44329:SF288">
    <property type="entry name" value="MITOGEN-ACTIVATED PROTEIN KINASE KINASE KINASE 20"/>
    <property type="match status" value="1"/>
</dbReference>
<sequence>FSENGSLFAFLGEQENNSMLNFEQILRWSFEIAAGMHYLHEEAPVKVIHRDLKSKNVKILMGATCLPSYKEKFFYVIQCLPVSESCDVWSYGVVLWELLTHEVPFKGIEGFQVAWAVVEKEERLTIPKCCPPRFAELMTACWRTDPK</sequence>
<dbReference type="InterPro" id="IPR011009">
    <property type="entry name" value="Kinase-like_dom_sf"/>
</dbReference>
<dbReference type="InterPro" id="IPR051681">
    <property type="entry name" value="Ser/Thr_Kinases-Pseudokinases"/>
</dbReference>
<evidence type="ECO:0000313" key="7">
    <source>
        <dbReference type="Proteomes" id="UP000886998"/>
    </source>
</evidence>
<dbReference type="Pfam" id="PF07714">
    <property type="entry name" value="PK_Tyr_Ser-Thr"/>
    <property type="match status" value="2"/>
</dbReference>
<name>A0A8X7CBA9_9ARAC</name>
<organism evidence="6 7">
    <name type="scientific">Trichonephila inaurata madagascariensis</name>
    <dbReference type="NCBI Taxonomy" id="2747483"/>
    <lineage>
        <taxon>Eukaryota</taxon>
        <taxon>Metazoa</taxon>
        <taxon>Ecdysozoa</taxon>
        <taxon>Arthropoda</taxon>
        <taxon>Chelicerata</taxon>
        <taxon>Arachnida</taxon>
        <taxon>Araneae</taxon>
        <taxon>Araneomorphae</taxon>
        <taxon>Entelegynae</taxon>
        <taxon>Araneoidea</taxon>
        <taxon>Nephilidae</taxon>
        <taxon>Trichonephila</taxon>
        <taxon>Trichonephila inaurata</taxon>
    </lineage>
</organism>